<reference evidence="2" key="1">
    <citation type="submission" date="2020-03" db="EMBL/GenBank/DDBJ databases">
        <title>A high-quality chromosome-level genome assembly of a woody plant with both climbing and erect habits, Rhamnella rubrinervis.</title>
        <authorList>
            <person name="Lu Z."/>
            <person name="Yang Y."/>
            <person name="Zhu X."/>
            <person name="Sun Y."/>
        </authorList>
    </citation>
    <scope>NUCLEOTIDE SEQUENCE</scope>
    <source>
        <strain evidence="2">BYM</strain>
        <tissue evidence="2">Leaf</tissue>
    </source>
</reference>
<gene>
    <name evidence="2" type="ORF">FNV43_RR03420</name>
</gene>
<dbReference type="InterPro" id="IPR017853">
    <property type="entry name" value="GH"/>
</dbReference>
<comment type="caution">
    <text evidence="2">The sequence shown here is derived from an EMBL/GenBank/DDBJ whole genome shotgun (WGS) entry which is preliminary data.</text>
</comment>
<organism evidence="2 3">
    <name type="scientific">Rhamnella rubrinervis</name>
    <dbReference type="NCBI Taxonomy" id="2594499"/>
    <lineage>
        <taxon>Eukaryota</taxon>
        <taxon>Viridiplantae</taxon>
        <taxon>Streptophyta</taxon>
        <taxon>Embryophyta</taxon>
        <taxon>Tracheophyta</taxon>
        <taxon>Spermatophyta</taxon>
        <taxon>Magnoliopsida</taxon>
        <taxon>eudicotyledons</taxon>
        <taxon>Gunneridae</taxon>
        <taxon>Pentapetalae</taxon>
        <taxon>rosids</taxon>
        <taxon>fabids</taxon>
        <taxon>Rosales</taxon>
        <taxon>Rhamnaceae</taxon>
        <taxon>rhamnoid group</taxon>
        <taxon>Rhamneae</taxon>
        <taxon>Rhamnella</taxon>
    </lineage>
</organism>
<dbReference type="GO" id="GO:0004568">
    <property type="term" value="F:chitinase activity"/>
    <property type="evidence" value="ECO:0007669"/>
    <property type="project" value="TreeGrafter"/>
</dbReference>
<dbReference type="EMBL" id="VOIH02000002">
    <property type="protein sequence ID" value="KAF3452987.1"/>
    <property type="molecule type" value="Genomic_DNA"/>
</dbReference>
<dbReference type="SUPFAM" id="SSF51445">
    <property type="entry name" value="(Trans)glycosidases"/>
    <property type="match status" value="1"/>
</dbReference>
<evidence type="ECO:0000313" key="2">
    <source>
        <dbReference type="EMBL" id="KAF3452987.1"/>
    </source>
</evidence>
<name>A0A8K0HHQ6_9ROSA</name>
<keyword evidence="3" id="KW-1185">Reference proteome</keyword>
<protein>
    <recommendedName>
        <fullName evidence="1">GH18 domain-containing protein</fullName>
    </recommendedName>
</protein>
<proteinExistence type="predicted"/>
<dbReference type="GO" id="GO:0006032">
    <property type="term" value="P:chitin catabolic process"/>
    <property type="evidence" value="ECO:0007669"/>
    <property type="project" value="TreeGrafter"/>
</dbReference>
<dbReference type="InterPro" id="IPR001223">
    <property type="entry name" value="Glyco_hydro18_cat"/>
</dbReference>
<dbReference type="PANTHER" id="PTHR11177">
    <property type="entry name" value="CHITINASE"/>
    <property type="match status" value="1"/>
</dbReference>
<dbReference type="GO" id="GO:0005576">
    <property type="term" value="C:extracellular region"/>
    <property type="evidence" value="ECO:0007669"/>
    <property type="project" value="TreeGrafter"/>
</dbReference>
<accession>A0A8K0HHQ6</accession>
<dbReference type="Pfam" id="PF00704">
    <property type="entry name" value="Glyco_hydro_18"/>
    <property type="match status" value="1"/>
</dbReference>
<evidence type="ECO:0000313" key="3">
    <source>
        <dbReference type="Proteomes" id="UP000796880"/>
    </source>
</evidence>
<dbReference type="Proteomes" id="UP000796880">
    <property type="component" value="Unassembled WGS sequence"/>
</dbReference>
<dbReference type="Gene3D" id="3.20.20.80">
    <property type="entry name" value="Glycosidases"/>
    <property type="match status" value="1"/>
</dbReference>
<dbReference type="OrthoDB" id="73875at2759"/>
<evidence type="ECO:0000259" key="1">
    <source>
        <dbReference type="PROSITE" id="PS51910"/>
    </source>
</evidence>
<dbReference type="InterPro" id="IPR050314">
    <property type="entry name" value="Glycosyl_Hydrlase_18"/>
</dbReference>
<dbReference type="PROSITE" id="PS51910">
    <property type="entry name" value="GH18_2"/>
    <property type="match status" value="1"/>
</dbReference>
<dbReference type="GO" id="GO:0008061">
    <property type="term" value="F:chitin binding"/>
    <property type="evidence" value="ECO:0007669"/>
    <property type="project" value="TreeGrafter"/>
</dbReference>
<dbReference type="PANTHER" id="PTHR11177:SF383">
    <property type="entry name" value="GLYCOSYL HYDROLASE FAMILY PROTEIN WITH CHITINASE INSERTION DOMAIN-CONTAINING PROTEIN"/>
    <property type="match status" value="1"/>
</dbReference>
<dbReference type="AlphaFoldDB" id="A0A8K0HHQ6"/>
<feature type="domain" description="GH18" evidence="1">
    <location>
        <begin position="1"/>
        <end position="166"/>
    </location>
</feature>
<dbReference type="GO" id="GO:0005975">
    <property type="term" value="P:carbohydrate metabolic process"/>
    <property type="evidence" value="ECO:0007669"/>
    <property type="project" value="InterPro"/>
</dbReference>
<sequence length="166" mass="18056">MQLTGPNGTSFPVANIDSTVFTHLICAFADLDPQTNQLTVCSSNIARYSSFTETVQRKNPTVKTLLSLGGSAANPSTLALMASQTNSRKSFIHSSISLARSYNFHGLDLDWEFPSSSTEMINLGTLLTEWQAAIIAESQTSGKQPLILTAAVYYSSTYRSLRYSNS</sequence>